<keyword evidence="2 3" id="KW-0175">Coiled coil</keyword>
<evidence type="ECO:0000256" key="3">
    <source>
        <dbReference type="SAM" id="Coils"/>
    </source>
</evidence>
<dbReference type="GeneID" id="35600379"/>
<evidence type="ECO:0000256" key="1">
    <source>
        <dbReference type="ARBA" id="ARBA00007584"/>
    </source>
</evidence>
<dbReference type="GO" id="GO:0019216">
    <property type="term" value="P:regulation of lipid metabolic process"/>
    <property type="evidence" value="ECO:0007669"/>
    <property type="project" value="TreeGrafter"/>
</dbReference>
<gene>
    <name evidence="6" type="ORF">RCC_05213</name>
</gene>
<feature type="chain" id="PRO_5013581929" description="OPA3 domain protein" evidence="5">
    <location>
        <begin position="17"/>
        <end position="318"/>
    </location>
</feature>
<reference evidence="6 7" key="1">
    <citation type="submission" date="2016-03" db="EMBL/GenBank/DDBJ databases">
        <authorList>
            <person name="Ploux O."/>
        </authorList>
    </citation>
    <scope>NUCLEOTIDE SEQUENCE [LARGE SCALE GENOMIC DNA]</scope>
    <source>
        <strain evidence="6 7">URUG2</strain>
    </source>
</reference>
<feature type="compositionally biased region" description="Basic and acidic residues" evidence="4">
    <location>
        <begin position="94"/>
        <end position="116"/>
    </location>
</feature>
<feature type="coiled-coil region" evidence="3">
    <location>
        <begin position="159"/>
        <end position="186"/>
    </location>
</feature>
<organism evidence="6 7">
    <name type="scientific">Ramularia collo-cygni</name>
    <dbReference type="NCBI Taxonomy" id="112498"/>
    <lineage>
        <taxon>Eukaryota</taxon>
        <taxon>Fungi</taxon>
        <taxon>Dikarya</taxon>
        <taxon>Ascomycota</taxon>
        <taxon>Pezizomycotina</taxon>
        <taxon>Dothideomycetes</taxon>
        <taxon>Dothideomycetidae</taxon>
        <taxon>Mycosphaerellales</taxon>
        <taxon>Mycosphaerellaceae</taxon>
        <taxon>Ramularia</taxon>
    </lineage>
</organism>
<feature type="compositionally biased region" description="Basic and acidic residues" evidence="4">
    <location>
        <begin position="267"/>
        <end position="318"/>
    </location>
</feature>
<evidence type="ECO:0000313" key="7">
    <source>
        <dbReference type="Proteomes" id="UP000225277"/>
    </source>
</evidence>
<sequence length="318" mass="37227">MSLTFKLLSLVVRTAAKPIGNYIKRQTKEHEGFRRFAVAQAQRVHRIDMRMRLGILHDADAQQRMVDREVRAAEERKRKAETPIVRTEEEQLKYDAQKAKEEQDAKDGKPKEEKVSSSRPKIKPLSETRAIELGANFFSEAFIFGVAVSLLMVEAWRSRRKESERRDNVADRLEQLELEVEGLRSRLDPDLEDEKALIERVRQERVRKTWSWWNPLSWSWVRGEEDTAIMEEDRDKGEMPEKEKPLVAIHKPGQKIVVDRAEDDAVDAARREERRAEKRKADIEKVLEDKKQAAVLKRREAEAQSEEKSPPNTERKER</sequence>
<keyword evidence="7" id="KW-1185">Reference proteome</keyword>
<dbReference type="EMBL" id="FJUY01000007">
    <property type="protein sequence ID" value="CZT19365.1"/>
    <property type="molecule type" value="Genomic_DNA"/>
</dbReference>
<dbReference type="PANTHER" id="PTHR12499">
    <property type="entry name" value="OPTIC ATROPHY 3 PROTEIN OPA3"/>
    <property type="match status" value="1"/>
</dbReference>
<dbReference type="OrthoDB" id="2129069at2759"/>
<dbReference type="PANTHER" id="PTHR12499:SF0">
    <property type="entry name" value="OPTIC ATROPHY 3 PROTEIN"/>
    <property type="match status" value="1"/>
</dbReference>
<dbReference type="RefSeq" id="XP_023626255.1">
    <property type="nucleotide sequence ID" value="XM_023770487.1"/>
</dbReference>
<evidence type="ECO:0000256" key="5">
    <source>
        <dbReference type="SAM" id="SignalP"/>
    </source>
</evidence>
<dbReference type="InterPro" id="IPR010754">
    <property type="entry name" value="OPA3-like"/>
</dbReference>
<feature type="region of interest" description="Disordered" evidence="4">
    <location>
        <begin position="260"/>
        <end position="318"/>
    </location>
</feature>
<evidence type="ECO:0000256" key="4">
    <source>
        <dbReference type="SAM" id="MobiDB-lite"/>
    </source>
</evidence>
<proteinExistence type="inferred from homology"/>
<feature type="signal peptide" evidence="5">
    <location>
        <begin position="1"/>
        <end position="16"/>
    </location>
</feature>
<protein>
    <recommendedName>
        <fullName evidence="8">OPA3 domain protein</fullName>
    </recommendedName>
</protein>
<dbReference type="Proteomes" id="UP000225277">
    <property type="component" value="Unassembled WGS sequence"/>
</dbReference>
<evidence type="ECO:0008006" key="8">
    <source>
        <dbReference type="Google" id="ProtNLM"/>
    </source>
</evidence>
<name>A0A2D3UYD5_9PEZI</name>
<evidence type="ECO:0000313" key="6">
    <source>
        <dbReference type="EMBL" id="CZT19365.1"/>
    </source>
</evidence>
<accession>A0A2D3UYD5</accession>
<dbReference type="Pfam" id="PF07047">
    <property type="entry name" value="OPA3"/>
    <property type="match status" value="1"/>
</dbReference>
<dbReference type="AlphaFoldDB" id="A0A2D3UYD5"/>
<feature type="region of interest" description="Disordered" evidence="4">
    <location>
        <begin position="94"/>
        <end position="121"/>
    </location>
</feature>
<keyword evidence="5" id="KW-0732">Signal</keyword>
<comment type="similarity">
    <text evidence="1">Belongs to the OPA3 family.</text>
</comment>
<dbReference type="GO" id="GO:0005739">
    <property type="term" value="C:mitochondrion"/>
    <property type="evidence" value="ECO:0007669"/>
    <property type="project" value="TreeGrafter"/>
</dbReference>
<evidence type="ECO:0000256" key="2">
    <source>
        <dbReference type="ARBA" id="ARBA00023054"/>
    </source>
</evidence>